<keyword evidence="2" id="KW-1185">Reference proteome</keyword>
<dbReference type="Proteomes" id="UP000807306">
    <property type="component" value="Unassembled WGS sequence"/>
</dbReference>
<evidence type="ECO:0000313" key="1">
    <source>
        <dbReference type="EMBL" id="KAF9529063.1"/>
    </source>
</evidence>
<dbReference type="AlphaFoldDB" id="A0A9P6EHN0"/>
<accession>A0A9P6EHN0</accession>
<protein>
    <recommendedName>
        <fullName evidence="3">DUF4470 domain-containing protein</fullName>
    </recommendedName>
</protein>
<evidence type="ECO:0000313" key="2">
    <source>
        <dbReference type="Proteomes" id="UP000807306"/>
    </source>
</evidence>
<proteinExistence type="predicted"/>
<organism evidence="1 2">
    <name type="scientific">Crepidotus variabilis</name>
    <dbReference type="NCBI Taxonomy" id="179855"/>
    <lineage>
        <taxon>Eukaryota</taxon>
        <taxon>Fungi</taxon>
        <taxon>Dikarya</taxon>
        <taxon>Basidiomycota</taxon>
        <taxon>Agaricomycotina</taxon>
        <taxon>Agaricomycetes</taxon>
        <taxon>Agaricomycetidae</taxon>
        <taxon>Agaricales</taxon>
        <taxon>Agaricineae</taxon>
        <taxon>Crepidotaceae</taxon>
        <taxon>Crepidotus</taxon>
    </lineage>
</organism>
<dbReference type="EMBL" id="MU157848">
    <property type="protein sequence ID" value="KAF9529063.1"/>
    <property type="molecule type" value="Genomic_DNA"/>
</dbReference>
<sequence length="830" mass="93682">MESFTIETTRFAKANLHGSLGSQPSILMKDTIGTVGDVIRDIEAFVENSEVSEEDKKSEEMKEAWSHTARNQKYFQRFSLQKTLKLSGLVKRNGPFPQKPLPTIFASLLVTKNLLAVPTILKFFLGQNFEIILGCMLCQFRSLQSLLKEQGAQEFTEANSRLRNARLFKHPADPTLEFYKFGHDEICSLLDLEGVAKIKLGGSRQVPAEPLSFYFGGSGYNRHVFGSLLDATESIQAIRKKEKNYVPPQLHMTLVDIHPAVVAKTLLIMELIHRLDQLEGDFNAQMSVQTTLAFLYVSLAMPDYCAQIVCAEDLRYFNIHLSPLAIFEQTQRGQVVAALLYWKTPLNKSTETLLKAHTRHKSQGQGLMLHGHMPMPGSPANFDPKTEDMIYDALSVQLPPKPFQSRHPALEKFIKSYKTMPTALVNVAKKEVYDTWKPNPTIFDETLFTLQTWNQRLEPELVLPLGANSFGIQAEFFRHVVEAIRYLYTESKVHIELVCSDAISGLGKLVAGDLDPRPDTFPKSFARMWLSNVPDYTNGILNMAVHILPYRNKLSDLNAVSTNCLLNTSVFASLNEFCYNYTLLDAEDLPRILGCQITSRSLNQAYTLKPLSMPCPLKTLTSKGRLHGWLSHLLVCTLISGLPQALPRRVDLPNNVHAFVALLAYLPTVGFPAHWISEFMATIVEDKLVTDALPYEGRLPIPSSYQRTRTKERKVCLSLWQAELESVVSQFWRALPFFVPMKRSSTSDLLEHTTFQDITKVRAKVAPIDFERHKNFREWMPLLSPFAPTMAIVFLSPRISVKIDELLPKLPLLLEGGGSDPWLKAIAKEA</sequence>
<dbReference type="OrthoDB" id="2423701at2759"/>
<reference evidence="1" key="1">
    <citation type="submission" date="2020-11" db="EMBL/GenBank/DDBJ databases">
        <authorList>
            <consortium name="DOE Joint Genome Institute"/>
            <person name="Ahrendt S."/>
            <person name="Riley R."/>
            <person name="Andreopoulos W."/>
            <person name="Labutti K."/>
            <person name="Pangilinan J."/>
            <person name="Ruiz-Duenas F.J."/>
            <person name="Barrasa J.M."/>
            <person name="Sanchez-Garcia M."/>
            <person name="Camarero S."/>
            <person name="Miyauchi S."/>
            <person name="Serrano A."/>
            <person name="Linde D."/>
            <person name="Babiker R."/>
            <person name="Drula E."/>
            <person name="Ayuso-Fernandez I."/>
            <person name="Pacheco R."/>
            <person name="Padilla G."/>
            <person name="Ferreira P."/>
            <person name="Barriuso J."/>
            <person name="Kellner H."/>
            <person name="Castanera R."/>
            <person name="Alfaro M."/>
            <person name="Ramirez L."/>
            <person name="Pisabarro A.G."/>
            <person name="Kuo A."/>
            <person name="Tritt A."/>
            <person name="Lipzen A."/>
            <person name="He G."/>
            <person name="Yan M."/>
            <person name="Ng V."/>
            <person name="Cullen D."/>
            <person name="Martin F."/>
            <person name="Rosso M.-N."/>
            <person name="Henrissat B."/>
            <person name="Hibbett D."/>
            <person name="Martinez A.T."/>
            <person name="Grigoriev I.V."/>
        </authorList>
    </citation>
    <scope>NUCLEOTIDE SEQUENCE</scope>
    <source>
        <strain evidence="1">CBS 506.95</strain>
    </source>
</reference>
<name>A0A9P6EHN0_9AGAR</name>
<evidence type="ECO:0008006" key="3">
    <source>
        <dbReference type="Google" id="ProtNLM"/>
    </source>
</evidence>
<comment type="caution">
    <text evidence="1">The sequence shown here is derived from an EMBL/GenBank/DDBJ whole genome shotgun (WGS) entry which is preliminary data.</text>
</comment>
<gene>
    <name evidence="1" type="ORF">CPB83DRAFT_893776</name>
</gene>